<evidence type="ECO:0000313" key="1">
    <source>
        <dbReference type="EMBL" id="KAH9329941.1"/>
    </source>
</evidence>
<feature type="non-terminal residue" evidence="1">
    <location>
        <position position="1"/>
    </location>
</feature>
<sequence length="81" mass="8814">EVGTLHTFASSIQTMGVHQHGFHEASYIIANVNEASGDGLFNFNCVEVEKVAHEILEDNVDLDAAKYSHALESKQGPDSKN</sequence>
<dbReference type="AlphaFoldDB" id="A0AA38GVN0"/>
<feature type="non-terminal residue" evidence="1">
    <location>
        <position position="81"/>
    </location>
</feature>
<evidence type="ECO:0000313" key="2">
    <source>
        <dbReference type="Proteomes" id="UP000824469"/>
    </source>
</evidence>
<dbReference type="Proteomes" id="UP000824469">
    <property type="component" value="Unassembled WGS sequence"/>
</dbReference>
<name>A0AA38GVN0_TAXCH</name>
<dbReference type="EMBL" id="JAHRHJ020000001">
    <property type="protein sequence ID" value="KAH9329941.1"/>
    <property type="molecule type" value="Genomic_DNA"/>
</dbReference>
<gene>
    <name evidence="1" type="ORF">KI387_002049</name>
</gene>
<protein>
    <submittedName>
        <fullName evidence="1">Uncharacterized protein</fullName>
    </submittedName>
</protein>
<keyword evidence="2" id="KW-1185">Reference proteome</keyword>
<proteinExistence type="predicted"/>
<comment type="caution">
    <text evidence="1">The sequence shown here is derived from an EMBL/GenBank/DDBJ whole genome shotgun (WGS) entry which is preliminary data.</text>
</comment>
<organism evidence="1 2">
    <name type="scientific">Taxus chinensis</name>
    <name type="common">Chinese yew</name>
    <name type="synonym">Taxus wallichiana var. chinensis</name>
    <dbReference type="NCBI Taxonomy" id="29808"/>
    <lineage>
        <taxon>Eukaryota</taxon>
        <taxon>Viridiplantae</taxon>
        <taxon>Streptophyta</taxon>
        <taxon>Embryophyta</taxon>
        <taxon>Tracheophyta</taxon>
        <taxon>Spermatophyta</taxon>
        <taxon>Pinopsida</taxon>
        <taxon>Pinidae</taxon>
        <taxon>Conifers II</taxon>
        <taxon>Cupressales</taxon>
        <taxon>Taxaceae</taxon>
        <taxon>Taxus</taxon>
    </lineage>
</organism>
<reference evidence="1 2" key="1">
    <citation type="journal article" date="2021" name="Nat. Plants">
        <title>The Taxus genome provides insights into paclitaxel biosynthesis.</title>
        <authorList>
            <person name="Xiong X."/>
            <person name="Gou J."/>
            <person name="Liao Q."/>
            <person name="Li Y."/>
            <person name="Zhou Q."/>
            <person name="Bi G."/>
            <person name="Li C."/>
            <person name="Du R."/>
            <person name="Wang X."/>
            <person name="Sun T."/>
            <person name="Guo L."/>
            <person name="Liang H."/>
            <person name="Lu P."/>
            <person name="Wu Y."/>
            <person name="Zhang Z."/>
            <person name="Ro D.K."/>
            <person name="Shang Y."/>
            <person name="Huang S."/>
            <person name="Yan J."/>
        </authorList>
    </citation>
    <scope>NUCLEOTIDE SEQUENCE [LARGE SCALE GENOMIC DNA]</scope>
    <source>
        <strain evidence="1">Ta-2019</strain>
    </source>
</reference>
<accession>A0AA38GVN0</accession>